<feature type="non-terminal residue" evidence="2">
    <location>
        <position position="69"/>
    </location>
</feature>
<organism evidence="2 3">
    <name type="scientific">Heterocephalus glaber</name>
    <name type="common">Naked mole rat</name>
    <dbReference type="NCBI Taxonomy" id="10181"/>
    <lineage>
        <taxon>Eukaryota</taxon>
        <taxon>Metazoa</taxon>
        <taxon>Chordata</taxon>
        <taxon>Craniata</taxon>
        <taxon>Vertebrata</taxon>
        <taxon>Euteleostomi</taxon>
        <taxon>Mammalia</taxon>
        <taxon>Eutheria</taxon>
        <taxon>Euarchontoglires</taxon>
        <taxon>Glires</taxon>
        <taxon>Rodentia</taxon>
        <taxon>Hystricomorpha</taxon>
        <taxon>Bathyergidae</taxon>
        <taxon>Heterocephalus</taxon>
    </lineage>
</organism>
<proteinExistence type="predicted"/>
<sequence>HCWWECKMVQPLWKAAWQLGIVIPPAMSLLPRIAFAILGLFLFQMNFWIVFSRSMKYAAGISIGIALNL</sequence>
<evidence type="ECO:0000313" key="3">
    <source>
        <dbReference type="Proteomes" id="UP000006813"/>
    </source>
</evidence>
<feature type="transmembrane region" description="Helical" evidence="1">
    <location>
        <begin position="33"/>
        <end position="51"/>
    </location>
</feature>
<keyword evidence="1" id="KW-0812">Transmembrane</keyword>
<dbReference type="Proteomes" id="UP000006813">
    <property type="component" value="Unassembled WGS sequence"/>
</dbReference>
<keyword evidence="1" id="KW-1133">Transmembrane helix</keyword>
<gene>
    <name evidence="2" type="ORF">GW7_17113</name>
</gene>
<accession>G5CB20</accession>
<evidence type="ECO:0000313" key="2">
    <source>
        <dbReference type="EMBL" id="EHB18731.1"/>
    </source>
</evidence>
<keyword evidence="1" id="KW-0472">Membrane</keyword>
<reference evidence="2 3" key="1">
    <citation type="journal article" date="2011" name="Nature">
        <title>Genome sequencing reveals insights into physiology and longevity of the naked mole rat.</title>
        <authorList>
            <person name="Kim E.B."/>
            <person name="Fang X."/>
            <person name="Fushan A.A."/>
            <person name="Huang Z."/>
            <person name="Lobanov A.V."/>
            <person name="Han L."/>
            <person name="Marino S.M."/>
            <person name="Sun X."/>
            <person name="Turanov A.A."/>
            <person name="Yang P."/>
            <person name="Yim S.H."/>
            <person name="Zhao X."/>
            <person name="Kasaikina M.V."/>
            <person name="Stoletzki N."/>
            <person name="Peng C."/>
            <person name="Polak P."/>
            <person name="Xiong Z."/>
            <person name="Kiezun A."/>
            <person name="Zhu Y."/>
            <person name="Chen Y."/>
            <person name="Kryukov G.V."/>
            <person name="Zhang Q."/>
            <person name="Peshkin L."/>
            <person name="Yang L."/>
            <person name="Bronson R.T."/>
            <person name="Buffenstein R."/>
            <person name="Wang B."/>
            <person name="Han C."/>
            <person name="Li Q."/>
            <person name="Chen L."/>
            <person name="Zhao W."/>
            <person name="Sunyaev S.R."/>
            <person name="Park T.J."/>
            <person name="Zhang G."/>
            <person name="Wang J."/>
            <person name="Gladyshev V.N."/>
        </authorList>
    </citation>
    <scope>NUCLEOTIDE SEQUENCE [LARGE SCALE GENOMIC DNA]</scope>
</reference>
<evidence type="ECO:0000256" key="1">
    <source>
        <dbReference type="SAM" id="Phobius"/>
    </source>
</evidence>
<dbReference type="EMBL" id="JH174263">
    <property type="protein sequence ID" value="EHB18731.1"/>
    <property type="molecule type" value="Genomic_DNA"/>
</dbReference>
<protein>
    <submittedName>
        <fullName evidence="2">Retrovirus-related Pol polyprotein LINE-1</fullName>
    </submittedName>
</protein>
<dbReference type="InParanoid" id="G5CB20"/>
<name>G5CB20_HETGA</name>
<feature type="non-terminal residue" evidence="2">
    <location>
        <position position="1"/>
    </location>
</feature>
<dbReference type="AlphaFoldDB" id="G5CB20"/>